<dbReference type="Proteomes" id="UP000557688">
    <property type="component" value="Unassembled WGS sequence"/>
</dbReference>
<dbReference type="CDD" id="cd06223">
    <property type="entry name" value="PRTases_typeI"/>
    <property type="match status" value="1"/>
</dbReference>
<dbReference type="EMBL" id="JACHXV010000005">
    <property type="protein sequence ID" value="MBB3173961.1"/>
    <property type="molecule type" value="Genomic_DNA"/>
</dbReference>
<sequence length="268" mass="28642">MSQAIAPRRPALRLVRRIAEAGVDLLLPPVCQGCDAPVGRHGGFCAACFSRAPFIVEPCCAACGSPFTAATGTDGRLVCTDCRADPPAWRSARAAFVYDTFSRRLILPLKYADRTENAALLATQMYRAGARLLEAAELIVPVPLHRWRLFTRRYNQAALIARRLGKLSGRELLVDALRRPHRTASLAGQGVRARAATMRDAIAVDPRRADRLRGRAIVLVDDVLTTGATANACAGALLAAGARSVDLLVAARTVPEHGPDTCRGGGLT</sequence>
<dbReference type="RefSeq" id="WP_221188239.1">
    <property type="nucleotide sequence ID" value="NZ_JACHXV010000005.1"/>
</dbReference>
<dbReference type="Gene3D" id="3.40.50.2020">
    <property type="match status" value="1"/>
</dbReference>
<name>A0A839V397_9PROT</name>
<evidence type="ECO:0000313" key="4">
    <source>
        <dbReference type="Proteomes" id="UP000557688"/>
    </source>
</evidence>
<organism evidence="3 4">
    <name type="scientific">Endobacter medicaginis</name>
    <dbReference type="NCBI Taxonomy" id="1181271"/>
    <lineage>
        <taxon>Bacteria</taxon>
        <taxon>Pseudomonadati</taxon>
        <taxon>Pseudomonadota</taxon>
        <taxon>Alphaproteobacteria</taxon>
        <taxon>Acetobacterales</taxon>
        <taxon>Acetobacteraceae</taxon>
        <taxon>Endobacter</taxon>
    </lineage>
</organism>
<comment type="similarity">
    <text evidence="1">Belongs to the ComF/GntX family.</text>
</comment>
<evidence type="ECO:0000313" key="3">
    <source>
        <dbReference type="EMBL" id="MBB3173961.1"/>
    </source>
</evidence>
<dbReference type="InterPro" id="IPR000836">
    <property type="entry name" value="PRTase_dom"/>
</dbReference>
<feature type="domain" description="Double zinc ribbon" evidence="2">
    <location>
        <begin position="23"/>
        <end position="83"/>
    </location>
</feature>
<evidence type="ECO:0000256" key="1">
    <source>
        <dbReference type="ARBA" id="ARBA00008007"/>
    </source>
</evidence>
<dbReference type="InterPro" id="IPR029057">
    <property type="entry name" value="PRTase-like"/>
</dbReference>
<accession>A0A839V397</accession>
<dbReference type="InterPro" id="IPR051910">
    <property type="entry name" value="ComF/GntX_DNA_util-trans"/>
</dbReference>
<protein>
    <submittedName>
        <fullName evidence="3">ComF family protein</fullName>
    </submittedName>
</protein>
<proteinExistence type="inferred from homology"/>
<gene>
    <name evidence="3" type="ORF">FHR90_001793</name>
</gene>
<reference evidence="3 4" key="1">
    <citation type="submission" date="2020-08" db="EMBL/GenBank/DDBJ databases">
        <title>Genomic Encyclopedia of Type Strains, Phase III (KMG-III): the genomes of soil and plant-associated and newly described type strains.</title>
        <authorList>
            <person name="Whitman W."/>
        </authorList>
    </citation>
    <scope>NUCLEOTIDE SEQUENCE [LARGE SCALE GENOMIC DNA]</scope>
    <source>
        <strain evidence="3 4">CECT 8088</strain>
    </source>
</reference>
<comment type="caution">
    <text evidence="3">The sequence shown here is derived from an EMBL/GenBank/DDBJ whole genome shotgun (WGS) entry which is preliminary data.</text>
</comment>
<dbReference type="AlphaFoldDB" id="A0A839V397"/>
<dbReference type="PANTHER" id="PTHR47505:SF1">
    <property type="entry name" value="DNA UTILIZATION PROTEIN YHGH"/>
    <property type="match status" value="1"/>
</dbReference>
<evidence type="ECO:0000259" key="2">
    <source>
        <dbReference type="Pfam" id="PF18912"/>
    </source>
</evidence>
<dbReference type="InterPro" id="IPR044005">
    <property type="entry name" value="DZR_2"/>
</dbReference>
<dbReference type="Pfam" id="PF18912">
    <property type="entry name" value="DZR_2"/>
    <property type="match status" value="1"/>
</dbReference>
<keyword evidence="4" id="KW-1185">Reference proteome</keyword>
<dbReference type="SUPFAM" id="SSF53271">
    <property type="entry name" value="PRTase-like"/>
    <property type="match status" value="1"/>
</dbReference>
<dbReference type="PANTHER" id="PTHR47505">
    <property type="entry name" value="DNA UTILIZATION PROTEIN YHGH"/>
    <property type="match status" value="1"/>
</dbReference>